<name>A0AA40CW51_9PEZI</name>
<keyword evidence="2" id="KW-1133">Transmembrane helix</keyword>
<accession>A0AA40CW51</accession>
<protein>
    <submittedName>
        <fullName evidence="3">Uncharacterized protein</fullName>
    </submittedName>
</protein>
<evidence type="ECO:0000256" key="2">
    <source>
        <dbReference type="SAM" id="Phobius"/>
    </source>
</evidence>
<dbReference type="AlphaFoldDB" id="A0AA40CW51"/>
<dbReference type="EMBL" id="JAULSV010000002">
    <property type="protein sequence ID" value="KAK0651383.1"/>
    <property type="molecule type" value="Genomic_DNA"/>
</dbReference>
<keyword evidence="2" id="KW-0812">Transmembrane</keyword>
<evidence type="ECO:0000313" key="3">
    <source>
        <dbReference type="EMBL" id="KAK0651383.1"/>
    </source>
</evidence>
<keyword evidence="2" id="KW-0472">Membrane</keyword>
<proteinExistence type="predicted"/>
<evidence type="ECO:0000256" key="1">
    <source>
        <dbReference type="SAM" id="MobiDB-lite"/>
    </source>
</evidence>
<dbReference type="Proteomes" id="UP001174936">
    <property type="component" value="Unassembled WGS sequence"/>
</dbReference>
<gene>
    <name evidence="3" type="ORF">B0T16DRAFT_403783</name>
</gene>
<feature type="region of interest" description="Disordered" evidence="1">
    <location>
        <begin position="37"/>
        <end position="72"/>
    </location>
</feature>
<feature type="transmembrane region" description="Helical" evidence="2">
    <location>
        <begin position="6"/>
        <end position="24"/>
    </location>
</feature>
<organism evidence="3 4">
    <name type="scientific">Cercophora newfieldiana</name>
    <dbReference type="NCBI Taxonomy" id="92897"/>
    <lineage>
        <taxon>Eukaryota</taxon>
        <taxon>Fungi</taxon>
        <taxon>Dikarya</taxon>
        <taxon>Ascomycota</taxon>
        <taxon>Pezizomycotina</taxon>
        <taxon>Sordariomycetes</taxon>
        <taxon>Sordariomycetidae</taxon>
        <taxon>Sordariales</taxon>
        <taxon>Lasiosphaeriaceae</taxon>
        <taxon>Cercophora</taxon>
    </lineage>
</organism>
<dbReference type="Pfam" id="PF23670">
    <property type="entry name" value="PIGBOS1"/>
    <property type="match status" value="1"/>
</dbReference>
<sequence length="72" mass="7869">MSGQKYLAIGLVVAVGVFNGYYTFNQAFVDEKQKRDGTYMSSTLQPGTTKTEPQPQPADRSKPEGDNGAPRK</sequence>
<feature type="compositionally biased region" description="Polar residues" evidence="1">
    <location>
        <begin position="39"/>
        <end position="53"/>
    </location>
</feature>
<reference evidence="3" key="1">
    <citation type="submission" date="2023-06" db="EMBL/GenBank/DDBJ databases">
        <title>Genome-scale phylogeny and comparative genomics of the fungal order Sordariales.</title>
        <authorList>
            <consortium name="Lawrence Berkeley National Laboratory"/>
            <person name="Hensen N."/>
            <person name="Bonometti L."/>
            <person name="Westerberg I."/>
            <person name="Brannstrom I.O."/>
            <person name="Guillou S."/>
            <person name="Cros-Aarteil S."/>
            <person name="Calhoun S."/>
            <person name="Haridas S."/>
            <person name="Kuo A."/>
            <person name="Mondo S."/>
            <person name="Pangilinan J."/>
            <person name="Riley R."/>
            <person name="Labutti K."/>
            <person name="Andreopoulos B."/>
            <person name="Lipzen A."/>
            <person name="Chen C."/>
            <person name="Yanf M."/>
            <person name="Daum C."/>
            <person name="Ng V."/>
            <person name="Clum A."/>
            <person name="Steindorff A."/>
            <person name="Ohm R."/>
            <person name="Martin F."/>
            <person name="Silar P."/>
            <person name="Natvig D."/>
            <person name="Lalanne C."/>
            <person name="Gautier V."/>
            <person name="Ament-Velasquez S.L."/>
            <person name="Kruys A."/>
            <person name="Hutchinson M.I."/>
            <person name="Powell A.J."/>
            <person name="Barry K."/>
            <person name="Miller A.N."/>
            <person name="Grigoriev I.V."/>
            <person name="Debuchy R."/>
            <person name="Gladieux P."/>
            <person name="Thoren M.H."/>
            <person name="Johannesson H."/>
        </authorList>
    </citation>
    <scope>NUCLEOTIDE SEQUENCE</scope>
    <source>
        <strain evidence="3">SMH2532-1</strain>
    </source>
</reference>
<keyword evidence="4" id="KW-1185">Reference proteome</keyword>
<evidence type="ECO:0000313" key="4">
    <source>
        <dbReference type="Proteomes" id="UP001174936"/>
    </source>
</evidence>
<dbReference type="InterPro" id="IPR057394">
    <property type="entry name" value="PIGBOS1"/>
</dbReference>
<comment type="caution">
    <text evidence="3">The sequence shown here is derived from an EMBL/GenBank/DDBJ whole genome shotgun (WGS) entry which is preliminary data.</text>
</comment>